<dbReference type="InterPro" id="IPR029045">
    <property type="entry name" value="ClpP/crotonase-like_dom_sf"/>
</dbReference>
<dbReference type="GO" id="GO:0006508">
    <property type="term" value="P:proteolysis"/>
    <property type="evidence" value="ECO:0007669"/>
    <property type="project" value="UniProtKB-KW"/>
</dbReference>
<name>A0A317JNK3_9BACT</name>
<dbReference type="PANTHER" id="PTHR32060">
    <property type="entry name" value="TAIL-SPECIFIC PROTEASE"/>
    <property type="match status" value="1"/>
</dbReference>
<evidence type="ECO:0000259" key="6">
    <source>
        <dbReference type="PROSITE" id="PS50106"/>
    </source>
</evidence>
<dbReference type="GO" id="GO:0030288">
    <property type="term" value="C:outer membrane-bounded periplasmic space"/>
    <property type="evidence" value="ECO:0007669"/>
    <property type="project" value="TreeGrafter"/>
</dbReference>
<sequence>MSLLPSTFKGLRNLIIAVLLVGLGGVVGFRLGRGQNVPLFPSNTVSQISRLTNTGVPSQNSSVDFSHFWDVWNRLEAAYYDPSKLDANKMVDGAIQGMVASLGDPYTMYLPKEDQQRTSDDLQGQFGGVGIELGYKNQTLVVIAPLKGMPAAAAGVQAGDYILHIKDTTKGIDKDTNGISLPDAVDEIRGPKGSTVTLTFLRDGGKPEEKTLTRDTIVVPSVDLSYIQKNGKTFADLRLSQFGGNTDEEWKKAVNDIVSHGKVDGVILDVRNNPGGFLEEAVSIASEFIPDGVVVTQQGKDQTIPYYAAAGGKLTKMSVDVLINKGSASAAEIVSGALRDRRGAKLIGEKSFGKGTVQDALELPDGTGLHITVAKWLTPSGEWVHGKGLTPTIPVTIDPNATDQTQDPQLDAAIKALE</sequence>
<dbReference type="GO" id="GO:0004175">
    <property type="term" value="F:endopeptidase activity"/>
    <property type="evidence" value="ECO:0007669"/>
    <property type="project" value="TreeGrafter"/>
</dbReference>
<dbReference type="PROSITE" id="PS50106">
    <property type="entry name" value="PDZ"/>
    <property type="match status" value="1"/>
</dbReference>
<dbReference type="SUPFAM" id="SSF50156">
    <property type="entry name" value="PDZ domain-like"/>
    <property type="match status" value="1"/>
</dbReference>
<evidence type="ECO:0000256" key="4">
    <source>
        <dbReference type="ARBA" id="ARBA00022825"/>
    </source>
</evidence>
<keyword evidence="2 5" id="KW-0645">Protease</keyword>
<comment type="caution">
    <text evidence="7">The sequence shown here is derived from an EMBL/GenBank/DDBJ whole genome shotgun (WGS) entry which is preliminary data.</text>
</comment>
<evidence type="ECO:0000313" key="7">
    <source>
        <dbReference type="EMBL" id="PWU22530.1"/>
    </source>
</evidence>
<dbReference type="GO" id="GO:0008236">
    <property type="term" value="F:serine-type peptidase activity"/>
    <property type="evidence" value="ECO:0007669"/>
    <property type="project" value="UniProtKB-KW"/>
</dbReference>
<dbReference type="AlphaFoldDB" id="A0A317JNK3"/>
<dbReference type="InterPro" id="IPR055210">
    <property type="entry name" value="CtpA/B_N"/>
</dbReference>
<comment type="similarity">
    <text evidence="1 5">Belongs to the peptidase S41A family.</text>
</comment>
<proteinExistence type="inferred from homology"/>
<dbReference type="NCBIfam" id="TIGR00225">
    <property type="entry name" value="prc"/>
    <property type="match status" value="1"/>
</dbReference>
<feature type="domain" description="PDZ" evidence="6">
    <location>
        <begin position="107"/>
        <end position="189"/>
    </location>
</feature>
<dbReference type="EMBL" id="PSRQ01000062">
    <property type="protein sequence ID" value="PWU22530.1"/>
    <property type="molecule type" value="Genomic_DNA"/>
</dbReference>
<reference evidence="7 8" key="1">
    <citation type="submission" date="2018-02" db="EMBL/GenBank/DDBJ databases">
        <title>Genomic Reconstructions from Amazon Rainforest and Pasture Soil Reveal Novel Insights into the Physiology of Candidate Phyla in Tropical Sites.</title>
        <authorList>
            <person name="Kroeger M.E."/>
            <person name="Delmont T."/>
            <person name="Eren A.M."/>
            <person name="Guo J."/>
            <person name="Meyer K.M."/>
            <person name="Khan K."/>
            <person name="Rodrigues J.L.M."/>
            <person name="Bohannan B.J.M."/>
            <person name="Tringe S."/>
            <person name="Borges C.D."/>
            <person name="Tiedje J."/>
            <person name="Tsai S.M."/>
            <person name="Nusslein K."/>
        </authorList>
    </citation>
    <scope>NUCLEOTIDE SEQUENCE [LARGE SCALE GENOMIC DNA]</scope>
    <source>
        <strain evidence="7">Amazon FNV 2010 28 9</strain>
    </source>
</reference>
<dbReference type="Pfam" id="PF03572">
    <property type="entry name" value="Peptidase_S41"/>
    <property type="match status" value="1"/>
</dbReference>
<dbReference type="CDD" id="cd06782">
    <property type="entry name" value="cpPDZ_CPP-like"/>
    <property type="match status" value="1"/>
</dbReference>
<dbReference type="Gene3D" id="3.30.750.44">
    <property type="match status" value="1"/>
</dbReference>
<protein>
    <submittedName>
        <fullName evidence="7">Peptidase S41</fullName>
    </submittedName>
</protein>
<dbReference type="Pfam" id="PF00595">
    <property type="entry name" value="PDZ"/>
    <property type="match status" value="1"/>
</dbReference>
<gene>
    <name evidence="7" type="ORF">C5B42_05955</name>
</gene>
<keyword evidence="3 5" id="KW-0378">Hydrolase</keyword>
<dbReference type="SMART" id="SM00228">
    <property type="entry name" value="PDZ"/>
    <property type="match status" value="1"/>
</dbReference>
<evidence type="ECO:0000256" key="2">
    <source>
        <dbReference type="ARBA" id="ARBA00022670"/>
    </source>
</evidence>
<organism evidence="7 8">
    <name type="scientific">Candidatus Cerribacteria bacterium 'Amazon FNV 2010 28 9'</name>
    <dbReference type="NCBI Taxonomy" id="2081795"/>
    <lineage>
        <taxon>Bacteria</taxon>
        <taxon>Candidatus Cerribacteria</taxon>
    </lineage>
</organism>
<dbReference type="InterPro" id="IPR036034">
    <property type="entry name" value="PDZ_sf"/>
</dbReference>
<dbReference type="Proteomes" id="UP000246104">
    <property type="component" value="Unassembled WGS sequence"/>
</dbReference>
<dbReference type="InterPro" id="IPR005151">
    <property type="entry name" value="Tail-specific_protease"/>
</dbReference>
<dbReference type="Gene3D" id="3.90.226.10">
    <property type="entry name" value="2-enoyl-CoA Hydratase, Chain A, domain 1"/>
    <property type="match status" value="1"/>
</dbReference>
<evidence type="ECO:0000256" key="3">
    <source>
        <dbReference type="ARBA" id="ARBA00022801"/>
    </source>
</evidence>
<dbReference type="GO" id="GO:0007165">
    <property type="term" value="P:signal transduction"/>
    <property type="evidence" value="ECO:0007669"/>
    <property type="project" value="TreeGrafter"/>
</dbReference>
<dbReference type="SUPFAM" id="SSF52096">
    <property type="entry name" value="ClpP/crotonase"/>
    <property type="match status" value="1"/>
</dbReference>
<dbReference type="Pfam" id="PF22694">
    <property type="entry name" value="CtpB_N-like"/>
    <property type="match status" value="1"/>
</dbReference>
<dbReference type="SMART" id="SM00245">
    <property type="entry name" value="TSPc"/>
    <property type="match status" value="1"/>
</dbReference>
<dbReference type="InterPro" id="IPR001478">
    <property type="entry name" value="PDZ"/>
</dbReference>
<evidence type="ECO:0000256" key="1">
    <source>
        <dbReference type="ARBA" id="ARBA00009179"/>
    </source>
</evidence>
<evidence type="ECO:0000256" key="5">
    <source>
        <dbReference type="RuleBase" id="RU004404"/>
    </source>
</evidence>
<evidence type="ECO:0000313" key="8">
    <source>
        <dbReference type="Proteomes" id="UP000246104"/>
    </source>
</evidence>
<dbReference type="CDD" id="cd07560">
    <property type="entry name" value="Peptidase_S41_CPP"/>
    <property type="match status" value="1"/>
</dbReference>
<dbReference type="InterPro" id="IPR004447">
    <property type="entry name" value="Peptidase_S41A"/>
</dbReference>
<keyword evidence="4 5" id="KW-0720">Serine protease</keyword>
<dbReference type="Gene3D" id="2.30.42.10">
    <property type="match status" value="1"/>
</dbReference>
<accession>A0A317JNK3</accession>
<dbReference type="PANTHER" id="PTHR32060:SF30">
    <property type="entry name" value="CARBOXY-TERMINAL PROCESSING PROTEASE CTPA"/>
    <property type="match status" value="1"/>
</dbReference>